<dbReference type="PANTHER" id="PTHR10655:SF17">
    <property type="entry name" value="LYSOPHOSPHOLIPASE-LIKE PROTEIN 1"/>
    <property type="match status" value="1"/>
</dbReference>
<dbReference type="Gene3D" id="3.40.50.1820">
    <property type="entry name" value="alpha/beta hydrolase"/>
    <property type="match status" value="1"/>
</dbReference>
<evidence type="ECO:0000313" key="4">
    <source>
        <dbReference type="EMBL" id="MFC3478705.1"/>
    </source>
</evidence>
<keyword evidence="2 4" id="KW-0378">Hydrolase</keyword>
<keyword evidence="5" id="KW-1185">Reference proteome</keyword>
<dbReference type="InterPro" id="IPR003140">
    <property type="entry name" value="PLipase/COase/thioEstase"/>
</dbReference>
<dbReference type="AlphaFoldDB" id="A0ABD5NHR8"/>
<proteinExistence type="inferred from homology"/>
<organism evidence="4 5">
    <name type="scientific">Halobacterium litoreum</name>
    <dbReference type="NCBI Taxonomy" id="2039234"/>
    <lineage>
        <taxon>Archaea</taxon>
        <taxon>Methanobacteriati</taxon>
        <taxon>Methanobacteriota</taxon>
        <taxon>Stenosarchaea group</taxon>
        <taxon>Halobacteria</taxon>
        <taxon>Halobacteriales</taxon>
        <taxon>Halobacteriaceae</taxon>
        <taxon>Halobacterium</taxon>
    </lineage>
</organism>
<sequence length="220" mass="22631">MTDGEGPDPHADQPVVSAGAPAAAADAVVLALHGRGATAQGVVNLVEPLYRHGVAVVAPQASRSRWFPHGAGEPVERNEPHVSSALAAVDRTLAEIREWGVPPERVLLFGFSQGACVASEYVARNPQRFGGVAALRGGLLGPVGETRDFAGALDGTPVFLGVGGDDERVDAERIAETAAVFRELGGDVTERVADGVGHAVADDEFEAVGGMLDALLDGEV</sequence>
<dbReference type="RefSeq" id="WP_232569929.1">
    <property type="nucleotide sequence ID" value="NZ_CP089466.1"/>
</dbReference>
<reference evidence="4 5" key="1">
    <citation type="journal article" date="2019" name="Int. J. Syst. Evol. Microbiol.">
        <title>The Global Catalogue of Microorganisms (GCM) 10K type strain sequencing project: providing services to taxonomists for standard genome sequencing and annotation.</title>
        <authorList>
            <consortium name="The Broad Institute Genomics Platform"/>
            <consortium name="The Broad Institute Genome Sequencing Center for Infectious Disease"/>
            <person name="Wu L."/>
            <person name="Ma J."/>
        </authorList>
    </citation>
    <scope>NUCLEOTIDE SEQUENCE [LARGE SCALE GENOMIC DNA]</scope>
    <source>
        <strain evidence="4 5">CGMCC 1.12562</strain>
    </source>
</reference>
<accession>A0ABD5NHR8</accession>
<evidence type="ECO:0000256" key="2">
    <source>
        <dbReference type="ARBA" id="ARBA00022801"/>
    </source>
</evidence>
<evidence type="ECO:0000313" key="5">
    <source>
        <dbReference type="Proteomes" id="UP001595660"/>
    </source>
</evidence>
<evidence type="ECO:0000256" key="1">
    <source>
        <dbReference type="ARBA" id="ARBA00006499"/>
    </source>
</evidence>
<dbReference type="SUPFAM" id="SSF53474">
    <property type="entry name" value="alpha/beta-Hydrolases"/>
    <property type="match status" value="1"/>
</dbReference>
<dbReference type="PANTHER" id="PTHR10655">
    <property type="entry name" value="LYSOPHOSPHOLIPASE-RELATED"/>
    <property type="match status" value="1"/>
</dbReference>
<comment type="similarity">
    <text evidence="1">Belongs to the AB hydrolase superfamily. AB hydrolase 2 family.</text>
</comment>
<feature type="domain" description="Phospholipase/carboxylesterase/thioesterase" evidence="3">
    <location>
        <begin position="20"/>
        <end position="212"/>
    </location>
</feature>
<dbReference type="GO" id="GO:0016787">
    <property type="term" value="F:hydrolase activity"/>
    <property type="evidence" value="ECO:0007669"/>
    <property type="project" value="UniProtKB-KW"/>
</dbReference>
<name>A0ABD5NHR8_9EURY</name>
<gene>
    <name evidence="4" type="ORF">ACFOKC_13320</name>
</gene>
<dbReference type="GeneID" id="69118283"/>
<dbReference type="InterPro" id="IPR029058">
    <property type="entry name" value="AB_hydrolase_fold"/>
</dbReference>
<dbReference type="EMBL" id="JBHRWN010000002">
    <property type="protein sequence ID" value="MFC3478705.1"/>
    <property type="molecule type" value="Genomic_DNA"/>
</dbReference>
<dbReference type="Proteomes" id="UP001595660">
    <property type="component" value="Unassembled WGS sequence"/>
</dbReference>
<protein>
    <submittedName>
        <fullName evidence="4">Alpha/beta hydrolase</fullName>
    </submittedName>
</protein>
<comment type="caution">
    <text evidence="4">The sequence shown here is derived from an EMBL/GenBank/DDBJ whole genome shotgun (WGS) entry which is preliminary data.</text>
</comment>
<dbReference type="Pfam" id="PF02230">
    <property type="entry name" value="Abhydrolase_2"/>
    <property type="match status" value="1"/>
</dbReference>
<dbReference type="InterPro" id="IPR050565">
    <property type="entry name" value="LYPA1-2/EST-like"/>
</dbReference>
<evidence type="ECO:0000259" key="3">
    <source>
        <dbReference type="Pfam" id="PF02230"/>
    </source>
</evidence>